<dbReference type="Gene3D" id="3.40.50.300">
    <property type="entry name" value="P-loop containing nucleotide triphosphate hydrolases"/>
    <property type="match status" value="1"/>
</dbReference>
<dbReference type="SUPFAM" id="SSF52540">
    <property type="entry name" value="P-loop containing nucleoside triphosphate hydrolases"/>
    <property type="match status" value="1"/>
</dbReference>
<reference evidence="4" key="1">
    <citation type="journal article" date="2019" name="Int. J. Syst. Evol. Microbiol.">
        <title>The Global Catalogue of Microorganisms (GCM) 10K type strain sequencing project: providing services to taxonomists for standard genome sequencing and annotation.</title>
        <authorList>
            <consortium name="The Broad Institute Genomics Platform"/>
            <consortium name="The Broad Institute Genome Sequencing Center for Infectious Disease"/>
            <person name="Wu L."/>
            <person name="Ma J."/>
        </authorList>
    </citation>
    <scope>NUCLEOTIDE SEQUENCE [LARGE SCALE GENOMIC DNA]</scope>
    <source>
        <strain evidence="4">CGMCC 1.15180</strain>
    </source>
</reference>
<keyword evidence="4" id="KW-1185">Reference proteome</keyword>
<keyword evidence="3" id="KW-0547">Nucleotide-binding</keyword>
<dbReference type="InterPro" id="IPR025420">
    <property type="entry name" value="DUF4143"/>
</dbReference>
<proteinExistence type="predicted"/>
<dbReference type="InterPro" id="IPR027417">
    <property type="entry name" value="P-loop_NTPase"/>
</dbReference>
<evidence type="ECO:0000259" key="1">
    <source>
        <dbReference type="Pfam" id="PF13173"/>
    </source>
</evidence>
<dbReference type="PANTHER" id="PTHR43566">
    <property type="entry name" value="CONSERVED PROTEIN"/>
    <property type="match status" value="1"/>
</dbReference>
<dbReference type="GO" id="GO:0005524">
    <property type="term" value="F:ATP binding"/>
    <property type="evidence" value="ECO:0007669"/>
    <property type="project" value="UniProtKB-KW"/>
</dbReference>
<dbReference type="InterPro" id="IPR041682">
    <property type="entry name" value="AAA_14"/>
</dbReference>
<name>A0ABW4VLG9_9BACT</name>
<sequence length="375" mass="43444">MYINREIQIKLNKRIADGKAIIVFGPRQVGKSTLLKNLNSQFEAPVLWWNGDDADVREMLSNTSSTKLRTLIGKSKTIVIDEAQRVENIGVCIKIIVDNFSEVKVFATGSSAFELSNKIKEPLTGRKWEYYLFPFSFSEMVSHTNFLEEKRMLNQRMVFGYYPEIVQNPTDAEERLKMIADSYLFKDVFALGNLRKPDQIHKLLQALAYQVGNEVSYNELGMLAGLDNETVEKYITLLEQTFIVFRVGSFSRNLRNELKKSRKIYFVDNGIRNSLINNFLPLESRTDVGALWENFLMAERLKMNALNGDYNIGYFWRTHAQQEIDYVEDVRGKLSAWEFKWNPKAKVKIPATFLKTYPEAEVKVIHPDNLEDFIL</sequence>
<evidence type="ECO:0000259" key="2">
    <source>
        <dbReference type="Pfam" id="PF13635"/>
    </source>
</evidence>
<gene>
    <name evidence="3" type="ORF">ACFSKL_04935</name>
</gene>
<evidence type="ECO:0000313" key="3">
    <source>
        <dbReference type="EMBL" id="MFD2034123.1"/>
    </source>
</evidence>
<feature type="domain" description="AAA" evidence="1">
    <location>
        <begin position="19"/>
        <end position="140"/>
    </location>
</feature>
<accession>A0ABW4VLG9</accession>
<evidence type="ECO:0000313" key="4">
    <source>
        <dbReference type="Proteomes" id="UP001597361"/>
    </source>
</evidence>
<dbReference type="EMBL" id="JBHUHR010000015">
    <property type="protein sequence ID" value="MFD2034123.1"/>
    <property type="molecule type" value="Genomic_DNA"/>
</dbReference>
<keyword evidence="3" id="KW-0067">ATP-binding</keyword>
<dbReference type="Pfam" id="PF13173">
    <property type="entry name" value="AAA_14"/>
    <property type="match status" value="1"/>
</dbReference>
<protein>
    <submittedName>
        <fullName evidence="3">ATP-binding protein</fullName>
    </submittedName>
</protein>
<dbReference type="Proteomes" id="UP001597361">
    <property type="component" value="Unassembled WGS sequence"/>
</dbReference>
<dbReference type="PANTHER" id="PTHR43566:SF1">
    <property type="entry name" value="AAA+ ATPASE DOMAIN-CONTAINING PROTEIN"/>
    <property type="match status" value="1"/>
</dbReference>
<comment type="caution">
    <text evidence="3">The sequence shown here is derived from an EMBL/GenBank/DDBJ whole genome shotgun (WGS) entry which is preliminary data.</text>
</comment>
<organism evidence="3 4">
    <name type="scientific">Belliella marina</name>
    <dbReference type="NCBI Taxonomy" id="1644146"/>
    <lineage>
        <taxon>Bacteria</taxon>
        <taxon>Pseudomonadati</taxon>
        <taxon>Bacteroidota</taxon>
        <taxon>Cytophagia</taxon>
        <taxon>Cytophagales</taxon>
        <taxon>Cyclobacteriaceae</taxon>
        <taxon>Belliella</taxon>
    </lineage>
</organism>
<feature type="domain" description="DUF4143" evidence="2">
    <location>
        <begin position="186"/>
        <end position="342"/>
    </location>
</feature>
<dbReference type="Pfam" id="PF13635">
    <property type="entry name" value="DUF4143"/>
    <property type="match status" value="1"/>
</dbReference>
<dbReference type="RefSeq" id="WP_376884013.1">
    <property type="nucleotide sequence ID" value="NZ_JBHUHR010000015.1"/>
</dbReference>